<dbReference type="Proteomes" id="UP001287356">
    <property type="component" value="Unassembled WGS sequence"/>
</dbReference>
<dbReference type="GO" id="GO:0004622">
    <property type="term" value="F:phosphatidylcholine lysophospholipase activity"/>
    <property type="evidence" value="ECO:0007669"/>
    <property type="project" value="TreeGrafter"/>
</dbReference>
<feature type="domain" description="Fibronectin type-III" evidence="2">
    <location>
        <begin position="385"/>
        <end position="468"/>
    </location>
</feature>
<sequence length="635" mass="66906">MAPSDENVEHRPPLKIMVIGDSISQGREGDWTWRYRIWEWLHAEKVCFVFVGPFQGTEQPEQPSPPRPPPLPSEPAWPPSPFRSNGEYASGVSAAFHANSCHFAAGGRQAAQAKDLVAEQVAAFQPDLCLVQLGFNDLSWCVSGPEDTLASVKCLVDRARAASVNPGGLGFAIADIPHRTPVEGREDLPANTNVYNTLLARAIPTWRTPESPVALVRFCENYSCGKETSAGAYDGLHPNALGEYELAQAFSRALVDDLGLGRRALRIPPHVPARPVPEPANVRAAPSPCGVVVTWDPVFGAYGYDVRERLASSSSSSSSSSPDGDDDDDDGAWTAQYFAHSNRHDTTRCVTGTMWEYRVRARAGDRVASAWSGIVRAVANPQTLPGPARIVTHATAAGFAVAWDPPPESGGDEIDRYGVFWLDLDVPGAFPSAAGVRATAVVIGAGHGVVKGHHYAVAVDTWTKAGGGLPAGARSVTPGCGTPNPPVRVRAVVVDATTVDLAWLGDDAAAGYRVWARSRRSSSSSAAALSSNAHGAGSELAPPPAPVLCDAGPDHASCGRRFAASADSASAGSHRLTGLLPSAWDFEFAVSAYNGDDDSDVSVWVVPPPPTLAEESSISIDIELVGNEPAQGVSA</sequence>
<accession>A0AAE0KHY2</accession>
<dbReference type="InterPro" id="IPR013783">
    <property type="entry name" value="Ig-like_fold"/>
</dbReference>
<feature type="domain" description="Fibronectin type-III" evidence="2">
    <location>
        <begin position="483"/>
        <end position="599"/>
    </location>
</feature>
<name>A0AAE0KHY2_9PEZI</name>
<dbReference type="Pfam" id="PF00657">
    <property type="entry name" value="Lipase_GDSL"/>
    <property type="match status" value="1"/>
</dbReference>
<evidence type="ECO:0000313" key="4">
    <source>
        <dbReference type="Proteomes" id="UP001287356"/>
    </source>
</evidence>
<organism evidence="3 4">
    <name type="scientific">Lasiosphaeria ovina</name>
    <dbReference type="NCBI Taxonomy" id="92902"/>
    <lineage>
        <taxon>Eukaryota</taxon>
        <taxon>Fungi</taxon>
        <taxon>Dikarya</taxon>
        <taxon>Ascomycota</taxon>
        <taxon>Pezizomycotina</taxon>
        <taxon>Sordariomycetes</taxon>
        <taxon>Sordariomycetidae</taxon>
        <taxon>Sordariales</taxon>
        <taxon>Lasiosphaeriaceae</taxon>
        <taxon>Lasiosphaeria</taxon>
    </lineage>
</organism>
<feature type="region of interest" description="Disordered" evidence="1">
    <location>
        <begin position="57"/>
        <end position="84"/>
    </location>
</feature>
<comment type="caution">
    <text evidence="3">The sequence shown here is derived from an EMBL/GenBank/DDBJ whole genome shotgun (WGS) entry which is preliminary data.</text>
</comment>
<reference evidence="3" key="2">
    <citation type="submission" date="2023-06" db="EMBL/GenBank/DDBJ databases">
        <authorList>
            <consortium name="Lawrence Berkeley National Laboratory"/>
            <person name="Haridas S."/>
            <person name="Hensen N."/>
            <person name="Bonometti L."/>
            <person name="Westerberg I."/>
            <person name="Brannstrom I.O."/>
            <person name="Guillou S."/>
            <person name="Cros-Aarteil S."/>
            <person name="Calhoun S."/>
            <person name="Kuo A."/>
            <person name="Mondo S."/>
            <person name="Pangilinan J."/>
            <person name="Riley R."/>
            <person name="Labutti K."/>
            <person name="Andreopoulos B."/>
            <person name="Lipzen A."/>
            <person name="Chen C."/>
            <person name="Yanf M."/>
            <person name="Daum C."/>
            <person name="Ng V."/>
            <person name="Clum A."/>
            <person name="Steindorff A."/>
            <person name="Ohm R."/>
            <person name="Martin F."/>
            <person name="Silar P."/>
            <person name="Natvig D."/>
            <person name="Lalanne C."/>
            <person name="Gautier V."/>
            <person name="Ament-Velasquez S.L."/>
            <person name="Kruys A."/>
            <person name="Hutchinson M.I."/>
            <person name="Powell A.J."/>
            <person name="Barry K."/>
            <person name="Miller A.N."/>
            <person name="Grigoriev I.V."/>
            <person name="Debuchy R."/>
            <person name="Gladieux P."/>
            <person name="Thoren M.H."/>
            <person name="Johannesson H."/>
        </authorList>
    </citation>
    <scope>NUCLEOTIDE SEQUENCE</scope>
    <source>
        <strain evidence="3">CBS 958.72</strain>
    </source>
</reference>
<evidence type="ECO:0000256" key="1">
    <source>
        <dbReference type="SAM" id="MobiDB-lite"/>
    </source>
</evidence>
<dbReference type="InterPro" id="IPR051532">
    <property type="entry name" value="Ester_Hydrolysis_Enzymes"/>
</dbReference>
<dbReference type="Gene3D" id="3.40.50.1110">
    <property type="entry name" value="SGNH hydrolase"/>
    <property type="match status" value="1"/>
</dbReference>
<proteinExistence type="predicted"/>
<protein>
    <submittedName>
        <fullName evidence="3">Carbohydrate esterase family 3 protein</fullName>
    </submittedName>
</protein>
<dbReference type="PANTHER" id="PTHR30383">
    <property type="entry name" value="THIOESTERASE 1/PROTEASE 1/LYSOPHOSPHOLIPASE L1"/>
    <property type="match status" value="1"/>
</dbReference>
<dbReference type="PANTHER" id="PTHR30383:SF19">
    <property type="entry name" value="FIBRONECTIN TYPE-III DOMAIN-CONTAINING PROTEIN"/>
    <property type="match status" value="1"/>
</dbReference>
<dbReference type="InterPro" id="IPR003961">
    <property type="entry name" value="FN3_dom"/>
</dbReference>
<reference evidence="3" key="1">
    <citation type="journal article" date="2023" name="Mol. Phylogenet. Evol.">
        <title>Genome-scale phylogeny and comparative genomics of the fungal order Sordariales.</title>
        <authorList>
            <person name="Hensen N."/>
            <person name="Bonometti L."/>
            <person name="Westerberg I."/>
            <person name="Brannstrom I.O."/>
            <person name="Guillou S."/>
            <person name="Cros-Aarteil S."/>
            <person name="Calhoun S."/>
            <person name="Haridas S."/>
            <person name="Kuo A."/>
            <person name="Mondo S."/>
            <person name="Pangilinan J."/>
            <person name="Riley R."/>
            <person name="LaButti K."/>
            <person name="Andreopoulos B."/>
            <person name="Lipzen A."/>
            <person name="Chen C."/>
            <person name="Yan M."/>
            <person name="Daum C."/>
            <person name="Ng V."/>
            <person name="Clum A."/>
            <person name="Steindorff A."/>
            <person name="Ohm R.A."/>
            <person name="Martin F."/>
            <person name="Silar P."/>
            <person name="Natvig D.O."/>
            <person name="Lalanne C."/>
            <person name="Gautier V."/>
            <person name="Ament-Velasquez S.L."/>
            <person name="Kruys A."/>
            <person name="Hutchinson M.I."/>
            <person name="Powell A.J."/>
            <person name="Barry K."/>
            <person name="Miller A.N."/>
            <person name="Grigoriev I.V."/>
            <person name="Debuchy R."/>
            <person name="Gladieux P."/>
            <person name="Hiltunen Thoren M."/>
            <person name="Johannesson H."/>
        </authorList>
    </citation>
    <scope>NUCLEOTIDE SEQUENCE</scope>
    <source>
        <strain evidence="3">CBS 958.72</strain>
    </source>
</reference>
<feature type="domain" description="Fibronectin type-III" evidence="2">
    <location>
        <begin position="272"/>
        <end position="366"/>
    </location>
</feature>
<evidence type="ECO:0000259" key="2">
    <source>
        <dbReference type="SMART" id="SM00060"/>
    </source>
</evidence>
<feature type="compositionally biased region" description="Low complexity" evidence="1">
    <location>
        <begin position="312"/>
        <end position="322"/>
    </location>
</feature>
<evidence type="ECO:0000313" key="3">
    <source>
        <dbReference type="EMBL" id="KAK3376507.1"/>
    </source>
</evidence>
<feature type="compositionally biased region" description="Pro residues" evidence="1">
    <location>
        <begin position="62"/>
        <end position="81"/>
    </location>
</feature>
<keyword evidence="4" id="KW-1185">Reference proteome</keyword>
<dbReference type="SUPFAM" id="SSF49265">
    <property type="entry name" value="Fibronectin type III"/>
    <property type="match status" value="2"/>
</dbReference>
<dbReference type="AlphaFoldDB" id="A0AAE0KHY2"/>
<dbReference type="InterPro" id="IPR036116">
    <property type="entry name" value="FN3_sf"/>
</dbReference>
<gene>
    <name evidence="3" type="ORF">B0T24DRAFT_221325</name>
</gene>
<feature type="region of interest" description="Disordered" evidence="1">
    <location>
        <begin position="312"/>
        <end position="332"/>
    </location>
</feature>
<dbReference type="SMART" id="SM00060">
    <property type="entry name" value="FN3"/>
    <property type="match status" value="3"/>
</dbReference>
<dbReference type="Gene3D" id="2.60.40.10">
    <property type="entry name" value="Immunoglobulins"/>
    <property type="match status" value="1"/>
</dbReference>
<dbReference type="SUPFAM" id="SSF52266">
    <property type="entry name" value="SGNH hydrolase"/>
    <property type="match status" value="1"/>
</dbReference>
<dbReference type="EMBL" id="JAULSN010000003">
    <property type="protein sequence ID" value="KAK3376507.1"/>
    <property type="molecule type" value="Genomic_DNA"/>
</dbReference>
<dbReference type="InterPro" id="IPR036514">
    <property type="entry name" value="SGNH_hydro_sf"/>
</dbReference>
<dbReference type="InterPro" id="IPR001087">
    <property type="entry name" value="GDSL"/>
</dbReference>